<dbReference type="AlphaFoldDB" id="A0A1K2I1K8"/>
<evidence type="ECO:0000256" key="1">
    <source>
        <dbReference type="SAM" id="MobiDB-lite"/>
    </source>
</evidence>
<dbReference type="Proteomes" id="UP000183447">
    <property type="component" value="Unassembled WGS sequence"/>
</dbReference>
<reference evidence="2 3" key="1">
    <citation type="submission" date="2016-11" db="EMBL/GenBank/DDBJ databases">
        <authorList>
            <person name="Jaros S."/>
            <person name="Januszkiewicz K."/>
            <person name="Wedrychowicz H."/>
        </authorList>
    </citation>
    <scope>NUCLEOTIDE SEQUENCE [LARGE SCALE GENOMIC DNA]</scope>
    <source>
        <strain evidence="2 3">ATCC 23634</strain>
    </source>
</reference>
<evidence type="ECO:0000313" key="2">
    <source>
        <dbReference type="EMBL" id="SFZ86099.1"/>
    </source>
</evidence>
<dbReference type="STRING" id="665118.SAMN02983003_3273"/>
<name>A0A1K2I1K8_9HYPH</name>
<dbReference type="OrthoDB" id="7160947at2"/>
<evidence type="ECO:0008006" key="4">
    <source>
        <dbReference type="Google" id="ProtNLM"/>
    </source>
</evidence>
<organism evidence="2 3">
    <name type="scientific">Devosia enhydra</name>
    <dbReference type="NCBI Taxonomy" id="665118"/>
    <lineage>
        <taxon>Bacteria</taxon>
        <taxon>Pseudomonadati</taxon>
        <taxon>Pseudomonadota</taxon>
        <taxon>Alphaproteobacteria</taxon>
        <taxon>Hyphomicrobiales</taxon>
        <taxon>Devosiaceae</taxon>
        <taxon>Devosia</taxon>
    </lineage>
</organism>
<dbReference type="PIRSF" id="PIRSF032064">
    <property type="entry name" value="UCP032064"/>
    <property type="match status" value="1"/>
</dbReference>
<accession>A0A1K2I1K8</accession>
<feature type="region of interest" description="Disordered" evidence="1">
    <location>
        <begin position="1"/>
        <end position="20"/>
    </location>
</feature>
<sequence>MCAAEPAEDKDTYMAPKKTADKRRNRVVPLAEAITGMLDPVLKKRGFASRDLLAHWASMAPAPYDRVAMPDRLAWPRSDKGQGAGKGSHEGATLYLRCMAGHQLALAHEGERIASAINRYYGYLLVGQVRLSATPMSEPPRPPAPRPAVAPEALQRVEQRLAGVEDEGLREALRLLGAGVVRQGARS</sequence>
<proteinExistence type="predicted"/>
<dbReference type="InterPro" id="IPR010593">
    <property type="entry name" value="DUF1159"/>
</dbReference>
<gene>
    <name evidence="2" type="ORF">SAMN02983003_3273</name>
</gene>
<evidence type="ECO:0000313" key="3">
    <source>
        <dbReference type="Proteomes" id="UP000183447"/>
    </source>
</evidence>
<keyword evidence="3" id="KW-1185">Reference proteome</keyword>
<protein>
    <recommendedName>
        <fullName evidence="4">DUF721 domain-containing protein</fullName>
    </recommendedName>
</protein>
<dbReference type="EMBL" id="FPKU01000003">
    <property type="protein sequence ID" value="SFZ86099.1"/>
    <property type="molecule type" value="Genomic_DNA"/>
</dbReference>